<dbReference type="FunFam" id="1.10.510.10:FF:001864">
    <property type="entry name" value="Calcium-dependent protein kinase SK5"/>
    <property type="match status" value="1"/>
</dbReference>
<dbReference type="PANTHER" id="PTHR24349">
    <property type="entry name" value="SERINE/THREONINE-PROTEIN KINASE"/>
    <property type="match status" value="1"/>
</dbReference>
<comment type="catalytic activity">
    <reaction evidence="9">
        <text>L-threonyl-[protein] + ATP = O-phospho-L-threonyl-[protein] + ADP + H(+)</text>
        <dbReference type="Rhea" id="RHEA:46608"/>
        <dbReference type="Rhea" id="RHEA-COMP:11060"/>
        <dbReference type="Rhea" id="RHEA-COMP:11605"/>
        <dbReference type="ChEBI" id="CHEBI:15378"/>
        <dbReference type="ChEBI" id="CHEBI:30013"/>
        <dbReference type="ChEBI" id="CHEBI:30616"/>
        <dbReference type="ChEBI" id="CHEBI:61977"/>
        <dbReference type="ChEBI" id="CHEBI:456216"/>
        <dbReference type="EC" id="2.7.11.1"/>
    </reaction>
</comment>
<keyword evidence="7" id="KW-0418">Kinase</keyword>
<evidence type="ECO:0000256" key="6">
    <source>
        <dbReference type="ARBA" id="ARBA00022741"/>
    </source>
</evidence>
<dbReference type="GO" id="GO:0005524">
    <property type="term" value="F:ATP binding"/>
    <property type="evidence" value="ECO:0007669"/>
    <property type="project" value="UniProtKB-UniRule"/>
</dbReference>
<accession>A0AAP0CTG3</accession>
<evidence type="ECO:0000256" key="3">
    <source>
        <dbReference type="ARBA" id="ARBA00022527"/>
    </source>
</evidence>
<comment type="caution">
    <text evidence="14">The sequence shown here is derived from an EMBL/GenBank/DDBJ whole genome shotgun (WGS) entry which is preliminary data.</text>
</comment>
<sequence>MGLLSSKHTTIPAKNEEIPVSAVKPNNNNNNNNADKAIQKSSNNNANKAIEKSCKKNPNGGKKSQALFALYAGSLLPKKATFRRAFAPLSPAQHIKAVLARRTGKGNGEEKLNRCFGFSKHIGHKYEIGEEVGKGHFGHTCRAKCRKGEFKGQQVAVKILTKSQMTTAIAIEDVHREVKILRALTGHNNLIHFYDAYEDHDHVYLVMELCEGGVLLDRILSRGGKYAEYDAKGVLIQMLTVVAFCHLQGVVHRDLKPENFLFATKDNDAELKAIDFGLSDFVSPEKKLDDIVGSAYYVAPEVLQRSYSTEADVWSIGIIAFVLLCGNRPFWGRTESGIFRSVLKNEPHFDEALWSKLSFEAKDFVKTLLNKNPRKRLTAAQALCHPWLRNDNEVKTPFDLSILKFVKHYICSSDLRKAALRALSKTLNFDDLVYLKEQFSLLEPSTDGFISVENLKTVLMKYTTDALEESGVHEFLESICRLQYRRMDFEEFCASALRVHQLEGLEQWDIQTRDAYEIFENDGNKSIVVEELASELGLGPEIPVCDVLDDLVRQSDGNLTYLGFVKVLHGTTSRIVAKDQ</sequence>
<keyword evidence="8 11" id="KW-0067">ATP-binding</keyword>
<keyword evidence="5" id="KW-0677">Repeat</keyword>
<evidence type="ECO:0000313" key="15">
    <source>
        <dbReference type="Proteomes" id="UP001408789"/>
    </source>
</evidence>
<keyword evidence="3" id="KW-0723">Serine/threonine-protein kinase</keyword>
<comment type="catalytic activity">
    <reaction evidence="10">
        <text>L-seryl-[protein] + ATP = O-phospho-L-seryl-[protein] + ADP + H(+)</text>
        <dbReference type="Rhea" id="RHEA:17989"/>
        <dbReference type="Rhea" id="RHEA-COMP:9863"/>
        <dbReference type="Rhea" id="RHEA-COMP:11604"/>
        <dbReference type="ChEBI" id="CHEBI:15378"/>
        <dbReference type="ChEBI" id="CHEBI:29999"/>
        <dbReference type="ChEBI" id="CHEBI:30616"/>
        <dbReference type="ChEBI" id="CHEBI:83421"/>
        <dbReference type="ChEBI" id="CHEBI:456216"/>
        <dbReference type="EC" id="2.7.11.1"/>
    </reaction>
</comment>
<dbReference type="GO" id="GO:0004674">
    <property type="term" value="F:protein serine/threonine kinase activity"/>
    <property type="evidence" value="ECO:0007669"/>
    <property type="project" value="UniProtKB-KW"/>
</dbReference>
<dbReference type="SUPFAM" id="SSF56112">
    <property type="entry name" value="Protein kinase-like (PK-like)"/>
    <property type="match status" value="1"/>
</dbReference>
<protein>
    <recommendedName>
        <fullName evidence="2">non-specific serine/threonine protein kinase</fullName>
        <ecNumber evidence="2">2.7.11.1</ecNumber>
    </recommendedName>
</protein>
<proteinExistence type="inferred from homology"/>
<evidence type="ECO:0000256" key="4">
    <source>
        <dbReference type="ARBA" id="ARBA00022679"/>
    </source>
</evidence>
<dbReference type="Gene3D" id="1.10.510.10">
    <property type="entry name" value="Transferase(Phosphotransferase) domain 1"/>
    <property type="match status" value="1"/>
</dbReference>
<dbReference type="FunFam" id="1.10.238.10:FF:000085">
    <property type="entry name" value="CDPK-related kinase 1"/>
    <property type="match status" value="1"/>
</dbReference>
<evidence type="ECO:0000256" key="9">
    <source>
        <dbReference type="ARBA" id="ARBA00047899"/>
    </source>
</evidence>
<dbReference type="EMBL" id="JBCNJP010000019">
    <property type="protein sequence ID" value="KAK9061851.1"/>
    <property type="molecule type" value="Genomic_DNA"/>
</dbReference>
<dbReference type="InterPro" id="IPR008271">
    <property type="entry name" value="Ser/Thr_kinase_AS"/>
</dbReference>
<keyword evidence="6 11" id="KW-0547">Nucleotide-binding</keyword>
<dbReference type="PROSITE" id="PS00107">
    <property type="entry name" value="PROTEIN_KINASE_ATP"/>
    <property type="match status" value="1"/>
</dbReference>
<dbReference type="Proteomes" id="UP001408789">
    <property type="component" value="Unassembled WGS sequence"/>
</dbReference>
<evidence type="ECO:0000256" key="12">
    <source>
        <dbReference type="SAM" id="MobiDB-lite"/>
    </source>
</evidence>
<dbReference type="Gene3D" id="1.10.238.10">
    <property type="entry name" value="EF-hand"/>
    <property type="match status" value="2"/>
</dbReference>
<dbReference type="SUPFAM" id="SSF47473">
    <property type="entry name" value="EF-hand"/>
    <property type="match status" value="1"/>
</dbReference>
<dbReference type="InterPro" id="IPR011992">
    <property type="entry name" value="EF-hand-dom_pair"/>
</dbReference>
<dbReference type="SMART" id="SM00220">
    <property type="entry name" value="S_TKc"/>
    <property type="match status" value="1"/>
</dbReference>
<dbReference type="EC" id="2.7.11.1" evidence="2"/>
<dbReference type="Gene3D" id="3.30.200.20">
    <property type="entry name" value="Phosphorylase Kinase, domain 1"/>
    <property type="match status" value="1"/>
</dbReference>
<dbReference type="FunFam" id="1.10.510.10:FF:001294">
    <property type="entry name" value="CDPK-related kinase 3"/>
    <property type="match status" value="1"/>
</dbReference>
<feature type="region of interest" description="Disordered" evidence="12">
    <location>
        <begin position="1"/>
        <end position="39"/>
    </location>
</feature>
<organism evidence="14 15">
    <name type="scientific">Deinandra increscens subsp. villosa</name>
    <dbReference type="NCBI Taxonomy" id="3103831"/>
    <lineage>
        <taxon>Eukaryota</taxon>
        <taxon>Viridiplantae</taxon>
        <taxon>Streptophyta</taxon>
        <taxon>Embryophyta</taxon>
        <taxon>Tracheophyta</taxon>
        <taxon>Spermatophyta</taxon>
        <taxon>Magnoliopsida</taxon>
        <taxon>eudicotyledons</taxon>
        <taxon>Gunneridae</taxon>
        <taxon>Pentapetalae</taxon>
        <taxon>asterids</taxon>
        <taxon>campanulids</taxon>
        <taxon>Asterales</taxon>
        <taxon>Asteraceae</taxon>
        <taxon>Asteroideae</taxon>
        <taxon>Heliantheae alliance</taxon>
        <taxon>Madieae</taxon>
        <taxon>Madiinae</taxon>
        <taxon>Deinandra</taxon>
    </lineage>
</organism>
<keyword evidence="4" id="KW-0808">Transferase</keyword>
<evidence type="ECO:0000256" key="10">
    <source>
        <dbReference type="ARBA" id="ARBA00048679"/>
    </source>
</evidence>
<dbReference type="CDD" id="cd05117">
    <property type="entry name" value="STKc_CAMK"/>
    <property type="match status" value="1"/>
</dbReference>
<dbReference type="PROSITE" id="PS00108">
    <property type="entry name" value="PROTEIN_KINASE_ST"/>
    <property type="match status" value="1"/>
</dbReference>
<evidence type="ECO:0000256" key="2">
    <source>
        <dbReference type="ARBA" id="ARBA00012513"/>
    </source>
</evidence>
<dbReference type="Pfam" id="PF00069">
    <property type="entry name" value="Pkinase"/>
    <property type="match status" value="1"/>
</dbReference>
<evidence type="ECO:0000256" key="1">
    <source>
        <dbReference type="ARBA" id="ARBA00005354"/>
    </source>
</evidence>
<reference evidence="14 15" key="1">
    <citation type="submission" date="2024-04" db="EMBL/GenBank/DDBJ databases">
        <title>The reference genome of an endangered Asteraceae, Deinandra increscens subsp. villosa, native to the Central Coast of California.</title>
        <authorList>
            <person name="Guilliams M."/>
            <person name="Hasenstab-Lehman K."/>
            <person name="Meyer R."/>
            <person name="Mcevoy S."/>
        </authorList>
    </citation>
    <scope>NUCLEOTIDE SEQUENCE [LARGE SCALE GENOMIC DNA]</scope>
    <source>
        <tissue evidence="14">Leaf</tissue>
    </source>
</reference>
<name>A0AAP0CTG3_9ASTR</name>
<dbReference type="InterPro" id="IPR011009">
    <property type="entry name" value="Kinase-like_dom_sf"/>
</dbReference>
<dbReference type="PROSITE" id="PS50011">
    <property type="entry name" value="PROTEIN_KINASE_DOM"/>
    <property type="match status" value="1"/>
</dbReference>
<dbReference type="FunFam" id="3.30.200.20:FF:000101">
    <property type="entry name" value="CDPK-related kinase 1"/>
    <property type="match status" value="1"/>
</dbReference>
<evidence type="ECO:0000313" key="14">
    <source>
        <dbReference type="EMBL" id="KAK9061851.1"/>
    </source>
</evidence>
<evidence type="ECO:0000259" key="13">
    <source>
        <dbReference type="PROSITE" id="PS50011"/>
    </source>
</evidence>
<evidence type="ECO:0000256" key="7">
    <source>
        <dbReference type="ARBA" id="ARBA00022777"/>
    </source>
</evidence>
<dbReference type="InterPro" id="IPR017441">
    <property type="entry name" value="Protein_kinase_ATP_BS"/>
</dbReference>
<evidence type="ECO:0000256" key="5">
    <source>
        <dbReference type="ARBA" id="ARBA00022737"/>
    </source>
</evidence>
<evidence type="ECO:0000256" key="8">
    <source>
        <dbReference type="ARBA" id="ARBA00022840"/>
    </source>
</evidence>
<comment type="similarity">
    <text evidence="1">Belongs to the protein kinase superfamily. CAMK Ser/Thr protein kinase family. CaMK subfamily.</text>
</comment>
<feature type="domain" description="Protein kinase" evidence="13">
    <location>
        <begin position="126"/>
        <end position="388"/>
    </location>
</feature>
<evidence type="ECO:0000256" key="11">
    <source>
        <dbReference type="PROSITE-ProRule" id="PRU10141"/>
    </source>
</evidence>
<gene>
    <name evidence="14" type="ORF">SSX86_019035</name>
</gene>
<dbReference type="InterPro" id="IPR000719">
    <property type="entry name" value="Prot_kinase_dom"/>
</dbReference>
<dbReference type="AlphaFoldDB" id="A0AAP0CTG3"/>
<feature type="binding site" evidence="11">
    <location>
        <position position="158"/>
    </location>
    <ligand>
        <name>ATP</name>
        <dbReference type="ChEBI" id="CHEBI:30616"/>
    </ligand>
</feature>
<dbReference type="InterPro" id="IPR050205">
    <property type="entry name" value="CDPK_Ser/Thr_kinases"/>
</dbReference>
<keyword evidence="15" id="KW-1185">Reference proteome</keyword>